<accession>A0A9P8VR79</accession>
<protein>
    <submittedName>
        <fullName evidence="1">Uncharacterized protein</fullName>
    </submittedName>
</protein>
<organism evidence="1 2">
    <name type="scientific">Thelonectria olida</name>
    <dbReference type="NCBI Taxonomy" id="1576542"/>
    <lineage>
        <taxon>Eukaryota</taxon>
        <taxon>Fungi</taxon>
        <taxon>Dikarya</taxon>
        <taxon>Ascomycota</taxon>
        <taxon>Pezizomycotina</taxon>
        <taxon>Sordariomycetes</taxon>
        <taxon>Hypocreomycetidae</taxon>
        <taxon>Hypocreales</taxon>
        <taxon>Nectriaceae</taxon>
        <taxon>Thelonectria</taxon>
    </lineage>
</organism>
<evidence type="ECO:0000313" key="1">
    <source>
        <dbReference type="EMBL" id="KAH6871825.1"/>
    </source>
</evidence>
<dbReference type="OrthoDB" id="3551822at2759"/>
<evidence type="ECO:0000313" key="2">
    <source>
        <dbReference type="Proteomes" id="UP000777438"/>
    </source>
</evidence>
<name>A0A9P8VR79_9HYPO</name>
<proteinExistence type="predicted"/>
<reference evidence="1 2" key="1">
    <citation type="journal article" date="2021" name="Nat. Commun.">
        <title>Genetic determinants of endophytism in the Arabidopsis root mycobiome.</title>
        <authorList>
            <person name="Mesny F."/>
            <person name="Miyauchi S."/>
            <person name="Thiergart T."/>
            <person name="Pickel B."/>
            <person name="Atanasova L."/>
            <person name="Karlsson M."/>
            <person name="Huettel B."/>
            <person name="Barry K.W."/>
            <person name="Haridas S."/>
            <person name="Chen C."/>
            <person name="Bauer D."/>
            <person name="Andreopoulos W."/>
            <person name="Pangilinan J."/>
            <person name="LaButti K."/>
            <person name="Riley R."/>
            <person name="Lipzen A."/>
            <person name="Clum A."/>
            <person name="Drula E."/>
            <person name="Henrissat B."/>
            <person name="Kohler A."/>
            <person name="Grigoriev I.V."/>
            <person name="Martin F.M."/>
            <person name="Hacquard S."/>
        </authorList>
    </citation>
    <scope>NUCLEOTIDE SEQUENCE [LARGE SCALE GENOMIC DNA]</scope>
    <source>
        <strain evidence="1 2">MPI-CAGE-CH-0241</strain>
    </source>
</reference>
<feature type="non-terminal residue" evidence="1">
    <location>
        <position position="53"/>
    </location>
</feature>
<dbReference type="EMBL" id="JAGPYM010000050">
    <property type="protein sequence ID" value="KAH6871825.1"/>
    <property type="molecule type" value="Genomic_DNA"/>
</dbReference>
<dbReference type="Proteomes" id="UP000777438">
    <property type="component" value="Unassembled WGS sequence"/>
</dbReference>
<gene>
    <name evidence="1" type="ORF">B0T10DRAFT_372799</name>
</gene>
<comment type="caution">
    <text evidence="1">The sequence shown here is derived from an EMBL/GenBank/DDBJ whole genome shotgun (WGS) entry which is preliminary data.</text>
</comment>
<dbReference type="AlphaFoldDB" id="A0A9P8VR79"/>
<keyword evidence="2" id="KW-1185">Reference proteome</keyword>
<sequence>NNKNFIKRYYTFKKNSSKVHLAYRAKIYICIRCKGEKYNFKFTNKALLLLEEE</sequence>
<feature type="non-terminal residue" evidence="1">
    <location>
        <position position="1"/>
    </location>
</feature>